<dbReference type="Proteomes" id="UP000287033">
    <property type="component" value="Unassembled WGS sequence"/>
</dbReference>
<keyword evidence="3" id="KW-0862">Zinc</keyword>
<dbReference type="Gene3D" id="3.30.40.10">
    <property type="entry name" value="Zinc/RING finger domain, C3HC4 (zinc finger)"/>
    <property type="match status" value="2"/>
</dbReference>
<dbReference type="PROSITE" id="PS50178">
    <property type="entry name" value="ZF_FYVE"/>
    <property type="match status" value="2"/>
</dbReference>
<keyword evidence="7" id="KW-1185">Reference proteome</keyword>
<dbReference type="PANTHER" id="PTHR46624">
    <property type="entry name" value="AGAP002036-PA"/>
    <property type="match status" value="1"/>
</dbReference>
<dbReference type="SUPFAM" id="SSF57903">
    <property type="entry name" value="FYVE/PHD zinc finger"/>
    <property type="match status" value="2"/>
</dbReference>
<evidence type="ECO:0000313" key="7">
    <source>
        <dbReference type="Proteomes" id="UP000287033"/>
    </source>
</evidence>
<dbReference type="OMA" id="DYWVPDH"/>
<dbReference type="InterPro" id="IPR042427">
    <property type="entry name" value="ZFYV1"/>
</dbReference>
<protein>
    <recommendedName>
        <fullName evidence="5">FYVE-type domain-containing protein</fullName>
    </recommendedName>
</protein>
<organism evidence="6 7">
    <name type="scientific">Chiloscyllium punctatum</name>
    <name type="common">Brownbanded bambooshark</name>
    <name type="synonym">Hemiscyllium punctatum</name>
    <dbReference type="NCBI Taxonomy" id="137246"/>
    <lineage>
        <taxon>Eukaryota</taxon>
        <taxon>Metazoa</taxon>
        <taxon>Chordata</taxon>
        <taxon>Craniata</taxon>
        <taxon>Vertebrata</taxon>
        <taxon>Chondrichthyes</taxon>
        <taxon>Elasmobranchii</taxon>
        <taxon>Galeomorphii</taxon>
        <taxon>Galeoidea</taxon>
        <taxon>Orectolobiformes</taxon>
        <taxon>Hemiscylliidae</taxon>
        <taxon>Chiloscyllium</taxon>
    </lineage>
</organism>
<dbReference type="InterPro" id="IPR011011">
    <property type="entry name" value="Znf_FYVE_PHD"/>
</dbReference>
<dbReference type="Gene3D" id="3.40.50.300">
    <property type="entry name" value="P-loop containing nucleotide triphosphate hydrolases"/>
    <property type="match status" value="1"/>
</dbReference>
<dbReference type="CDD" id="cd15734">
    <property type="entry name" value="FYVE_ZFYV1"/>
    <property type="match status" value="1"/>
</dbReference>
<dbReference type="PANTHER" id="PTHR46624:SF2">
    <property type="entry name" value="SI:CH211-11N16.2-RELATED"/>
    <property type="match status" value="1"/>
</dbReference>
<dbReference type="InterPro" id="IPR027417">
    <property type="entry name" value="P-loop_NTPase"/>
</dbReference>
<accession>A0A401SWP1</accession>
<evidence type="ECO:0000259" key="5">
    <source>
        <dbReference type="PROSITE" id="PS50178"/>
    </source>
</evidence>
<keyword evidence="1" id="KW-0479">Metal-binding</keyword>
<evidence type="ECO:0000313" key="6">
    <source>
        <dbReference type="EMBL" id="GCC34801.1"/>
    </source>
</evidence>
<dbReference type="GO" id="GO:0008270">
    <property type="term" value="F:zinc ion binding"/>
    <property type="evidence" value="ECO:0007669"/>
    <property type="project" value="UniProtKB-KW"/>
</dbReference>
<feature type="domain" description="FYVE-type" evidence="5">
    <location>
        <begin position="501"/>
        <end position="561"/>
    </location>
</feature>
<keyword evidence="2 4" id="KW-0863">Zinc-finger</keyword>
<dbReference type="InterPro" id="IPR017455">
    <property type="entry name" value="Znf_FYVE-rel"/>
</dbReference>
<proteinExistence type="predicted"/>
<feature type="non-terminal residue" evidence="6">
    <location>
        <position position="1"/>
    </location>
</feature>
<dbReference type="GO" id="GO:0043325">
    <property type="term" value="F:phosphatidylinositol-3,4-bisphosphate binding"/>
    <property type="evidence" value="ECO:0007669"/>
    <property type="project" value="TreeGrafter"/>
</dbReference>
<dbReference type="GO" id="GO:0140042">
    <property type="term" value="P:lipid droplet formation"/>
    <property type="evidence" value="ECO:0007669"/>
    <property type="project" value="TreeGrafter"/>
</dbReference>
<gene>
    <name evidence="6" type="ORF">chiPu_0013278</name>
</gene>
<dbReference type="SMART" id="SM00064">
    <property type="entry name" value="FYVE"/>
    <property type="match status" value="2"/>
</dbReference>
<name>A0A401SWP1_CHIPU</name>
<dbReference type="GO" id="GO:0005811">
    <property type="term" value="C:lipid droplet"/>
    <property type="evidence" value="ECO:0007669"/>
    <property type="project" value="TreeGrafter"/>
</dbReference>
<dbReference type="STRING" id="137246.A0A401SWP1"/>
<dbReference type="InterPro" id="IPR013083">
    <property type="entry name" value="Znf_RING/FYVE/PHD"/>
</dbReference>
<sequence length="563" mass="62540">QPYCVPDEQSFVKKLGVPGDQAIKVLSIFGNTGDGKSHTLNAAFFGGREVFRTSDTQDSCTVGVWAAYEPSLGLVLLDTEGLLGATSKQDRRRRLLLKVLAVSDLVVYRTRAERLHNDLFRFLGNASRAYLRHFSRELQAASQRLGLGLPMSSLGPALIVFQETSNTKLLGGDSQTPGSAEQLLQKRFHLLGLSTDTFNSVEYVGTQTTSPPTDFSGFLEAVRQRANSTLTRCRRSPAIVYNVLKALSVRFNGEITDSRIVVDCFFPDEYFSCSRVCLCCGAHCTNSMNHMKDNVPHQATGRCRYMHQYNNKVLICRVCYERGWEVTVNPKTSASTDSKWFGLATYAWSGYVLECPNCGVIYRSRQYWIGNQDPEASVVRPELKHVWQGECHQCKKPFEEGDRKHHCRACGEGCCDTCSSKSIPVPERGWGSAAVRVCDNCFRTGGESTGKELGSAREGKGLLARRITEVAQSTLDTMTSAVEYPLGFVKEVARPDYWVPDHELVKCHRCAKPFSGMTAKHHCRACGLGICGQCSPELRTVPSRGWHHPVRVCLDCSEQKGEL</sequence>
<comment type="caution">
    <text evidence="6">The sequence shown here is derived from an EMBL/GenBank/DDBJ whole genome shotgun (WGS) entry which is preliminary data.</text>
</comment>
<dbReference type="GO" id="GO:0005547">
    <property type="term" value="F:phosphatidylinositol-3,4,5-trisphosphate binding"/>
    <property type="evidence" value="ECO:0007669"/>
    <property type="project" value="TreeGrafter"/>
</dbReference>
<dbReference type="AlphaFoldDB" id="A0A401SWP1"/>
<dbReference type="EMBL" id="BEZZ01000631">
    <property type="protein sequence ID" value="GCC34801.1"/>
    <property type="molecule type" value="Genomic_DNA"/>
</dbReference>
<dbReference type="SUPFAM" id="SSF52540">
    <property type="entry name" value="P-loop containing nucleoside triphosphate hydrolases"/>
    <property type="match status" value="1"/>
</dbReference>
<evidence type="ECO:0000256" key="1">
    <source>
        <dbReference type="ARBA" id="ARBA00022723"/>
    </source>
</evidence>
<dbReference type="GO" id="GO:0032266">
    <property type="term" value="F:phosphatidylinositol-3-phosphate binding"/>
    <property type="evidence" value="ECO:0007669"/>
    <property type="project" value="TreeGrafter"/>
</dbReference>
<feature type="domain" description="FYVE-type" evidence="5">
    <location>
        <begin position="390"/>
        <end position="446"/>
    </location>
</feature>
<reference evidence="6 7" key="1">
    <citation type="journal article" date="2018" name="Nat. Ecol. Evol.">
        <title>Shark genomes provide insights into elasmobranch evolution and the origin of vertebrates.</title>
        <authorList>
            <person name="Hara Y"/>
            <person name="Yamaguchi K"/>
            <person name="Onimaru K"/>
            <person name="Kadota M"/>
            <person name="Koyanagi M"/>
            <person name="Keeley SD"/>
            <person name="Tatsumi K"/>
            <person name="Tanaka K"/>
            <person name="Motone F"/>
            <person name="Kageyama Y"/>
            <person name="Nozu R"/>
            <person name="Adachi N"/>
            <person name="Nishimura O"/>
            <person name="Nakagawa R"/>
            <person name="Tanegashima C"/>
            <person name="Kiyatake I"/>
            <person name="Matsumoto R"/>
            <person name="Murakumo K"/>
            <person name="Nishida K"/>
            <person name="Terakita A"/>
            <person name="Kuratani S"/>
            <person name="Sato K"/>
            <person name="Hyodo S Kuraku.S."/>
        </authorList>
    </citation>
    <scope>NUCLEOTIDE SEQUENCE [LARGE SCALE GENOMIC DNA]</scope>
</reference>
<evidence type="ECO:0000256" key="2">
    <source>
        <dbReference type="ARBA" id="ARBA00022771"/>
    </source>
</evidence>
<dbReference type="InterPro" id="IPR000306">
    <property type="entry name" value="Znf_FYVE"/>
</dbReference>
<dbReference type="OrthoDB" id="68108at2759"/>
<evidence type="ECO:0000256" key="3">
    <source>
        <dbReference type="ARBA" id="ARBA00022833"/>
    </source>
</evidence>
<dbReference type="GO" id="GO:0005545">
    <property type="term" value="F:1-phosphatidylinositol binding"/>
    <property type="evidence" value="ECO:0007669"/>
    <property type="project" value="TreeGrafter"/>
</dbReference>
<dbReference type="Pfam" id="PF01363">
    <property type="entry name" value="FYVE"/>
    <property type="match status" value="2"/>
</dbReference>
<evidence type="ECO:0000256" key="4">
    <source>
        <dbReference type="PROSITE-ProRule" id="PRU00091"/>
    </source>
</evidence>